<sequence length="164" mass="18507">MPDVPEVSKLARDQAIRAIAALPAELRAAVADLNEAQLDVPYREGGWTVRQLVHHIADSHLNAYTRLKLALTEKRPTIKPYDESEWARLADSALPVEVSLKLLDNLHQRWATVLESLSEAQWARSFVHPGSGKNFTLAQAALLYGWHGQHHTAHILRLRERCGW</sequence>
<accession>A0ABY5YL70</accession>
<evidence type="ECO:0000259" key="1">
    <source>
        <dbReference type="Pfam" id="PF12867"/>
    </source>
</evidence>
<dbReference type="EMBL" id="CP104213">
    <property type="protein sequence ID" value="UWX65681.1"/>
    <property type="molecule type" value="Genomic_DNA"/>
</dbReference>
<name>A0ABY5YL70_9DEIO</name>
<dbReference type="Gene3D" id="1.20.120.450">
    <property type="entry name" value="dinb family like domain"/>
    <property type="match status" value="1"/>
</dbReference>
<feature type="domain" description="DinB-like" evidence="1">
    <location>
        <begin position="21"/>
        <end position="155"/>
    </location>
</feature>
<organism evidence="2 3">
    <name type="scientific">Deinococcus rubellus</name>
    <dbReference type="NCBI Taxonomy" id="1889240"/>
    <lineage>
        <taxon>Bacteria</taxon>
        <taxon>Thermotogati</taxon>
        <taxon>Deinococcota</taxon>
        <taxon>Deinococci</taxon>
        <taxon>Deinococcales</taxon>
        <taxon>Deinococcaceae</taxon>
        <taxon>Deinococcus</taxon>
    </lineage>
</organism>
<dbReference type="InterPro" id="IPR034660">
    <property type="entry name" value="DinB/YfiT-like"/>
</dbReference>
<dbReference type="Pfam" id="PF12867">
    <property type="entry name" value="DinB_2"/>
    <property type="match status" value="1"/>
</dbReference>
<proteinExistence type="predicted"/>
<dbReference type="Proteomes" id="UP001060261">
    <property type="component" value="Chromosome"/>
</dbReference>
<dbReference type="NCBIfam" id="NF009807">
    <property type="entry name" value="PRK13291.1"/>
    <property type="match status" value="1"/>
</dbReference>
<evidence type="ECO:0000313" key="2">
    <source>
        <dbReference type="EMBL" id="UWX65681.1"/>
    </source>
</evidence>
<keyword evidence="2" id="KW-0378">Hydrolase</keyword>
<evidence type="ECO:0000313" key="3">
    <source>
        <dbReference type="Proteomes" id="UP001060261"/>
    </source>
</evidence>
<reference evidence="2" key="1">
    <citation type="submission" date="2022-09" db="EMBL/GenBank/DDBJ databases">
        <title>genome sequence of Deinococcus rubellus.</title>
        <authorList>
            <person name="Srinivasan S."/>
        </authorList>
    </citation>
    <scope>NUCLEOTIDE SEQUENCE</scope>
    <source>
        <strain evidence="2">Ant6</strain>
    </source>
</reference>
<dbReference type="SUPFAM" id="SSF109854">
    <property type="entry name" value="DinB/YfiT-like putative metalloenzymes"/>
    <property type="match status" value="1"/>
</dbReference>
<dbReference type="InterPro" id="IPR024775">
    <property type="entry name" value="DinB-like"/>
</dbReference>
<dbReference type="GO" id="GO:0016787">
    <property type="term" value="F:hydrolase activity"/>
    <property type="evidence" value="ECO:0007669"/>
    <property type="project" value="UniProtKB-KW"/>
</dbReference>
<keyword evidence="3" id="KW-1185">Reference proteome</keyword>
<protein>
    <submittedName>
        <fullName evidence="2">Metal-dependent hydrolase</fullName>
    </submittedName>
</protein>
<gene>
    <name evidence="2" type="ORF">N0D28_15285</name>
</gene>